<sequence length="226" mass="24657">MLINADFTQRAELLPEQYEWVPSPQGGVERVMLDRIGAEKARATSIVRYAESSRFPEHTHPAGEEILVLEGIFSEGETDYPAGWYMRNPPGSEHQPSSGPGAAIFVKLCQMPSTEADFVRVDTNDPTNWVVQETREICPLFAGNGEEVMLVRLAAGERLFVEQAGGAEILVTDGSLKEDTRTYAKGSWIRLPRGGGAAFVVSTAGATIYLKTGHLPNADTDPRPLP</sequence>
<evidence type="ECO:0000313" key="4">
    <source>
        <dbReference type="Proteomes" id="UP000185598"/>
    </source>
</evidence>
<comment type="caution">
    <text evidence="3">The sequence shown here is derived from an EMBL/GenBank/DDBJ whole genome shotgun (WGS) entry which is preliminary data.</text>
</comment>
<dbReference type="EMBL" id="MKIN01000019">
    <property type="protein sequence ID" value="OLP51436.1"/>
    <property type="molecule type" value="Genomic_DNA"/>
</dbReference>
<reference evidence="3 4" key="1">
    <citation type="submission" date="2016-09" db="EMBL/GenBank/DDBJ databases">
        <title>Rhizobium oryziradicis sp. nov., isolated from the root of rice.</title>
        <authorList>
            <person name="Zhao J."/>
            <person name="Zhang X."/>
        </authorList>
    </citation>
    <scope>NUCLEOTIDE SEQUENCE [LARGE SCALE GENOMIC DNA]</scope>
    <source>
        <strain evidence="3 4">14971</strain>
    </source>
</reference>
<dbReference type="CDD" id="cd20303">
    <property type="entry name" value="cupin_ChrR_1"/>
    <property type="match status" value="1"/>
</dbReference>
<reference evidence="2 5" key="2">
    <citation type="submission" date="2020-08" db="EMBL/GenBank/DDBJ databases">
        <title>Genomic Encyclopedia of Type Strains, Phase IV (KMG-IV): sequencing the most valuable type-strain genomes for metagenomic binning, comparative biology and taxonomic classification.</title>
        <authorList>
            <person name="Goeker M."/>
        </authorList>
    </citation>
    <scope>NUCLEOTIDE SEQUENCE [LARGE SCALE GENOMIC DNA]</scope>
    <source>
        <strain evidence="2 5">DSM 100021</strain>
    </source>
</reference>
<dbReference type="SUPFAM" id="SSF51182">
    <property type="entry name" value="RmlC-like cupins"/>
    <property type="match status" value="2"/>
</dbReference>
<dbReference type="OrthoDB" id="9801227at2"/>
<evidence type="ECO:0000313" key="3">
    <source>
        <dbReference type="EMBL" id="OLP51436.1"/>
    </source>
</evidence>
<accession>A0A1Q9A9D4</accession>
<dbReference type="Proteomes" id="UP000185598">
    <property type="component" value="Unassembled WGS sequence"/>
</dbReference>
<dbReference type="Pfam" id="PF12973">
    <property type="entry name" value="Cupin_7"/>
    <property type="match status" value="2"/>
</dbReference>
<dbReference type="EMBL" id="JACIED010000006">
    <property type="protein sequence ID" value="MBB4009784.1"/>
    <property type="molecule type" value="Genomic_DNA"/>
</dbReference>
<dbReference type="InterPro" id="IPR025979">
    <property type="entry name" value="ChrR-like_cupin_dom"/>
</dbReference>
<dbReference type="InterPro" id="IPR014710">
    <property type="entry name" value="RmlC-like_jellyroll"/>
</dbReference>
<dbReference type="STRING" id="887144.BJF91_15350"/>
<organism evidence="3 4">
    <name type="scientific">Allorhizobium taibaishanense</name>
    <dbReference type="NCBI Taxonomy" id="887144"/>
    <lineage>
        <taxon>Bacteria</taxon>
        <taxon>Pseudomonadati</taxon>
        <taxon>Pseudomonadota</taxon>
        <taxon>Alphaproteobacteria</taxon>
        <taxon>Hyphomicrobiales</taxon>
        <taxon>Rhizobiaceae</taxon>
        <taxon>Rhizobium/Agrobacterium group</taxon>
        <taxon>Allorhizobium</taxon>
    </lineage>
</organism>
<feature type="domain" description="ChrR-like cupin" evidence="1">
    <location>
        <begin position="131"/>
        <end position="215"/>
    </location>
</feature>
<dbReference type="InterPro" id="IPR011051">
    <property type="entry name" value="RmlC_Cupin_sf"/>
</dbReference>
<evidence type="ECO:0000313" key="5">
    <source>
        <dbReference type="Proteomes" id="UP000544107"/>
    </source>
</evidence>
<keyword evidence="4" id="KW-1185">Reference proteome</keyword>
<dbReference type="Proteomes" id="UP000544107">
    <property type="component" value="Unassembled WGS sequence"/>
</dbReference>
<dbReference type="AlphaFoldDB" id="A0A1Q9A9D4"/>
<proteinExistence type="predicted"/>
<evidence type="ECO:0000313" key="2">
    <source>
        <dbReference type="EMBL" id="MBB4009784.1"/>
    </source>
</evidence>
<protein>
    <submittedName>
        <fullName evidence="2 3">Anti-sigma factor</fullName>
    </submittedName>
</protein>
<name>A0A1Q9A9D4_9HYPH</name>
<feature type="domain" description="ChrR-like cupin" evidence="1">
    <location>
        <begin position="14"/>
        <end position="111"/>
    </location>
</feature>
<dbReference type="Gene3D" id="2.60.120.10">
    <property type="entry name" value="Jelly Rolls"/>
    <property type="match status" value="1"/>
</dbReference>
<dbReference type="RefSeq" id="WP_075613127.1">
    <property type="nucleotide sequence ID" value="NZ_JACIED010000006.1"/>
</dbReference>
<evidence type="ECO:0000259" key="1">
    <source>
        <dbReference type="Pfam" id="PF12973"/>
    </source>
</evidence>
<gene>
    <name evidence="3" type="ORF">BJF91_15350</name>
    <name evidence="2" type="ORF">GGQ71_004081</name>
</gene>